<dbReference type="Gramene" id="KQL07850">
    <property type="protein sequence ID" value="KQL07850"/>
    <property type="gene ID" value="SETIT_003007mg"/>
</dbReference>
<accession>K3XM84</accession>
<dbReference type="InterPro" id="IPR055281">
    <property type="entry name" value="GIR1-2/SIED1"/>
</dbReference>
<dbReference type="EnsemblPlants" id="KQL07850">
    <property type="protein sequence ID" value="KQL07850"/>
    <property type="gene ID" value="SETIT_003007mg"/>
</dbReference>
<feature type="region of interest" description="Disordered" evidence="1">
    <location>
        <begin position="1"/>
        <end position="27"/>
    </location>
</feature>
<dbReference type="AlphaFoldDB" id="K3XM84"/>
<name>K3XM84_SETIT</name>
<keyword evidence="4" id="KW-1185">Reference proteome</keyword>
<dbReference type="PANTHER" id="PTHR33177:SF9">
    <property type="entry name" value="OS01G0863500 PROTEIN"/>
    <property type="match status" value="1"/>
</dbReference>
<feature type="region of interest" description="Disordered" evidence="1">
    <location>
        <begin position="81"/>
        <end position="144"/>
    </location>
</feature>
<reference evidence="3" key="2">
    <citation type="submission" date="2018-08" db="UniProtKB">
        <authorList>
            <consortium name="EnsemblPlants"/>
        </authorList>
    </citation>
    <scope>IDENTIFICATION</scope>
    <source>
        <strain evidence="3">Yugu1</strain>
    </source>
</reference>
<sequence length="193" mass="20503">MTEQHPEDQHRARLGGNERSLNVVGISNPPAYRTDRSLLISFRHRPRLFVLVIGTRAAAAVTMSRNNGKASKLEFLRLGLSRARGGPSTTTTTTARPGGDSGNGNGSTTSPHRVSSSSSSTASPPSSCVSSEGSPQAAAAPPGGGAAPMVLAGCPRCMMYVMLSREDPRCPRCHNAVLLDFNDGEQRHPRQRR</sequence>
<feature type="compositionally biased region" description="Low complexity" evidence="1">
    <location>
        <begin position="106"/>
        <end position="141"/>
    </location>
</feature>
<dbReference type="HOGENOM" id="CLU_109567_0_0_1"/>
<evidence type="ECO:0000313" key="3">
    <source>
        <dbReference type="EnsemblPlants" id="KQL07850"/>
    </source>
</evidence>
<evidence type="ECO:0000313" key="4">
    <source>
        <dbReference type="Proteomes" id="UP000004995"/>
    </source>
</evidence>
<dbReference type="STRING" id="4555.K3XM84"/>
<dbReference type="PANTHER" id="PTHR33177">
    <property type="entry name" value="PUTATIVE-RELATED"/>
    <property type="match status" value="1"/>
</dbReference>
<evidence type="ECO:0000256" key="1">
    <source>
        <dbReference type="SAM" id="MobiDB-lite"/>
    </source>
</evidence>
<dbReference type="OMA" id="NDGEQRH"/>
<dbReference type="Proteomes" id="UP000004995">
    <property type="component" value="Unassembled WGS sequence"/>
</dbReference>
<dbReference type="eggNOG" id="ENOG502S48P">
    <property type="taxonomic scope" value="Eukaryota"/>
</dbReference>
<organism evidence="3 4">
    <name type="scientific">Setaria italica</name>
    <name type="common">Foxtail millet</name>
    <name type="synonym">Panicum italicum</name>
    <dbReference type="NCBI Taxonomy" id="4555"/>
    <lineage>
        <taxon>Eukaryota</taxon>
        <taxon>Viridiplantae</taxon>
        <taxon>Streptophyta</taxon>
        <taxon>Embryophyta</taxon>
        <taxon>Tracheophyta</taxon>
        <taxon>Spermatophyta</taxon>
        <taxon>Magnoliopsida</taxon>
        <taxon>Liliopsida</taxon>
        <taxon>Poales</taxon>
        <taxon>Poaceae</taxon>
        <taxon>PACMAD clade</taxon>
        <taxon>Panicoideae</taxon>
        <taxon>Panicodae</taxon>
        <taxon>Paniceae</taxon>
        <taxon>Cenchrinae</taxon>
        <taxon>Setaria</taxon>
    </lineage>
</organism>
<evidence type="ECO:0000259" key="2">
    <source>
        <dbReference type="Pfam" id="PF24747"/>
    </source>
</evidence>
<feature type="compositionally biased region" description="Basic and acidic residues" evidence="1">
    <location>
        <begin position="1"/>
        <end position="11"/>
    </location>
</feature>
<dbReference type="EMBL" id="AGNK02003381">
    <property type="status" value="NOT_ANNOTATED_CDS"/>
    <property type="molecule type" value="Genomic_DNA"/>
</dbReference>
<feature type="domain" description="GIR1-like zinc ribbon" evidence="2">
    <location>
        <begin position="149"/>
        <end position="181"/>
    </location>
</feature>
<dbReference type="InParanoid" id="K3XM84"/>
<dbReference type="Pfam" id="PF24747">
    <property type="entry name" value="Zn-ribbon_GIR1"/>
    <property type="match status" value="1"/>
</dbReference>
<protein>
    <recommendedName>
        <fullName evidence="2">GIR1-like zinc ribbon domain-containing protein</fullName>
    </recommendedName>
</protein>
<reference evidence="4" key="1">
    <citation type="journal article" date="2012" name="Nat. Biotechnol.">
        <title>Reference genome sequence of the model plant Setaria.</title>
        <authorList>
            <person name="Bennetzen J.L."/>
            <person name="Schmutz J."/>
            <person name="Wang H."/>
            <person name="Percifield R."/>
            <person name="Hawkins J."/>
            <person name="Pontaroli A.C."/>
            <person name="Estep M."/>
            <person name="Feng L."/>
            <person name="Vaughn J.N."/>
            <person name="Grimwood J."/>
            <person name="Jenkins J."/>
            <person name="Barry K."/>
            <person name="Lindquist E."/>
            <person name="Hellsten U."/>
            <person name="Deshpande S."/>
            <person name="Wang X."/>
            <person name="Wu X."/>
            <person name="Mitros T."/>
            <person name="Triplett J."/>
            <person name="Yang X."/>
            <person name="Ye C.Y."/>
            <person name="Mauro-Herrera M."/>
            <person name="Wang L."/>
            <person name="Li P."/>
            <person name="Sharma M."/>
            <person name="Sharma R."/>
            <person name="Ronald P.C."/>
            <person name="Panaud O."/>
            <person name="Kellogg E.A."/>
            <person name="Brutnell T.P."/>
            <person name="Doust A.N."/>
            <person name="Tuskan G.A."/>
            <person name="Rokhsar D."/>
            <person name="Devos K.M."/>
        </authorList>
    </citation>
    <scope>NUCLEOTIDE SEQUENCE [LARGE SCALE GENOMIC DNA]</scope>
    <source>
        <strain evidence="4">cv. Yugu1</strain>
    </source>
</reference>
<dbReference type="InterPro" id="IPR056440">
    <property type="entry name" value="Zn-ribbon_GIR1"/>
</dbReference>
<proteinExistence type="predicted"/>
<feature type="compositionally biased region" description="Low complexity" evidence="1">
    <location>
        <begin position="81"/>
        <end position="98"/>
    </location>
</feature>
<dbReference type="FunCoup" id="K3XM84">
    <property type="interactions" value="627"/>
</dbReference>